<dbReference type="SUPFAM" id="SSF56601">
    <property type="entry name" value="beta-lactamase/transpeptidase-like"/>
    <property type="match status" value="1"/>
</dbReference>
<feature type="domain" description="Penicillin binding protein A dimerisation" evidence="2">
    <location>
        <begin position="52"/>
        <end position="134"/>
    </location>
</feature>
<proteinExistence type="predicted"/>
<organism evidence="3 4">
    <name type="scientific">Cellulomonas cellasea DSM 20118</name>
    <dbReference type="NCBI Taxonomy" id="1408250"/>
    <lineage>
        <taxon>Bacteria</taxon>
        <taxon>Bacillati</taxon>
        <taxon>Actinomycetota</taxon>
        <taxon>Actinomycetes</taxon>
        <taxon>Micrococcales</taxon>
        <taxon>Cellulomonadaceae</taxon>
        <taxon>Cellulomonas</taxon>
    </lineage>
</organism>
<evidence type="ECO:0000313" key="4">
    <source>
        <dbReference type="Proteomes" id="UP000029833"/>
    </source>
</evidence>
<dbReference type="PANTHER" id="PTHR30627">
    <property type="entry name" value="PEPTIDOGLYCAN D,D-TRANSPEPTIDASE"/>
    <property type="match status" value="1"/>
</dbReference>
<accession>A0A0A0BCD4</accession>
<dbReference type="InterPro" id="IPR054120">
    <property type="entry name" value="PBPA_dimer"/>
</dbReference>
<reference evidence="3 4" key="1">
    <citation type="submission" date="2013-10" db="EMBL/GenBank/DDBJ databases">
        <authorList>
            <person name="Wang G."/>
            <person name="Zhuang W."/>
        </authorList>
    </citation>
    <scope>NUCLEOTIDE SEQUENCE [LARGE SCALE GENOMIC DNA]</scope>
    <source>
        <strain evidence="3 4">DSM 20118</strain>
    </source>
</reference>
<evidence type="ECO:0000313" key="3">
    <source>
        <dbReference type="EMBL" id="KGM03848.1"/>
    </source>
</evidence>
<evidence type="ECO:0000259" key="1">
    <source>
        <dbReference type="Pfam" id="PF00905"/>
    </source>
</evidence>
<keyword evidence="3" id="KW-0132">Cell division</keyword>
<dbReference type="Gene3D" id="3.90.1310.10">
    <property type="entry name" value="Penicillin-binding protein 2a (Domain 2)"/>
    <property type="match status" value="1"/>
</dbReference>
<keyword evidence="4" id="KW-1185">Reference proteome</keyword>
<sequence length="486" mass="50543">MNTPLRRLATVVVAMFVVLMGGATWVQFVQADALNNDGRNVRTLYREFGRARGPIVVGGEAIASSAPVDDAFKYQRSYANGELYAPVTGFYSIVHRGTMLEQAENDVLNGQADSLFLSRLQDLITGKQPQGSSIELTINPAAQQAAWDALGDQRGAVVALDPTTGAILALVSKPSYDPNQLTTHDSAAANAAYQALLGAEGDPLENKALQGPTYPPGSTFKLITAAAALESGRATPESVLTAPDELPLPQTSATVKNYGGSSCGSGGQTTLADALRVSCNTAFAQLGLELGADALREQSERFGFGNDELSVPIRVEPSEFPDEVNAPNTAFSALGQYSVRATPLQMAMVSAAIANEGELMTPYLVQTVRTADLDVVREADPRRLSQAVSPTTAAALRDMMVGVVQNGSGKAAQISGVQVAGKTGTAQTGREEESPHAWFTAFAPADAPRVAVAVVVENGGAVGNEATGGKVAAPVAKAVIEAVLGQ</sequence>
<evidence type="ECO:0000259" key="2">
    <source>
        <dbReference type="Pfam" id="PF21922"/>
    </source>
</evidence>
<dbReference type="PANTHER" id="PTHR30627:SF24">
    <property type="entry name" value="PENICILLIN-BINDING PROTEIN 4B"/>
    <property type="match status" value="1"/>
</dbReference>
<dbReference type="InterPro" id="IPR012338">
    <property type="entry name" value="Beta-lactam/transpept-like"/>
</dbReference>
<dbReference type="GO" id="GO:0071972">
    <property type="term" value="F:peptidoglycan L,D-transpeptidase activity"/>
    <property type="evidence" value="ECO:0007669"/>
    <property type="project" value="TreeGrafter"/>
</dbReference>
<dbReference type="GO" id="GO:0008658">
    <property type="term" value="F:penicillin binding"/>
    <property type="evidence" value="ECO:0007669"/>
    <property type="project" value="InterPro"/>
</dbReference>
<dbReference type="InterPro" id="IPR001460">
    <property type="entry name" value="PCN-bd_Tpept"/>
</dbReference>
<dbReference type="Gene3D" id="3.40.710.10">
    <property type="entry name" value="DD-peptidase/beta-lactamase superfamily"/>
    <property type="match status" value="1"/>
</dbReference>
<dbReference type="Pfam" id="PF00905">
    <property type="entry name" value="Transpeptidase"/>
    <property type="match status" value="1"/>
</dbReference>
<dbReference type="InterPro" id="IPR050515">
    <property type="entry name" value="Beta-lactam/transpept"/>
</dbReference>
<name>A0A0A0BCD4_9CELL</name>
<dbReference type="GO" id="GO:0071555">
    <property type="term" value="P:cell wall organization"/>
    <property type="evidence" value="ECO:0007669"/>
    <property type="project" value="TreeGrafter"/>
</dbReference>
<dbReference type="RefSeq" id="WP_034624609.1">
    <property type="nucleotide sequence ID" value="NZ_AXNT01000003.1"/>
</dbReference>
<dbReference type="OrthoDB" id="9766847at2"/>
<dbReference type="GO" id="GO:0051301">
    <property type="term" value="P:cell division"/>
    <property type="evidence" value="ECO:0007669"/>
    <property type="project" value="UniProtKB-KW"/>
</dbReference>
<dbReference type="AlphaFoldDB" id="A0A0A0BCD4"/>
<feature type="domain" description="Penicillin-binding protein transpeptidase" evidence="1">
    <location>
        <begin position="155"/>
        <end position="481"/>
    </location>
</feature>
<gene>
    <name evidence="3" type="ORF">Q760_10345</name>
</gene>
<dbReference type="EMBL" id="AXNT01000003">
    <property type="protein sequence ID" value="KGM03848.1"/>
    <property type="molecule type" value="Genomic_DNA"/>
</dbReference>
<protein>
    <submittedName>
        <fullName evidence="3">Cell division protein FtsI</fullName>
    </submittedName>
</protein>
<keyword evidence="3" id="KW-0131">Cell cycle</keyword>
<comment type="caution">
    <text evidence="3">The sequence shown here is derived from an EMBL/GenBank/DDBJ whole genome shotgun (WGS) entry which is preliminary data.</text>
</comment>
<dbReference type="Pfam" id="PF21922">
    <property type="entry name" value="PBP_dimer_2"/>
    <property type="match status" value="1"/>
</dbReference>
<dbReference type="Proteomes" id="UP000029833">
    <property type="component" value="Unassembled WGS sequence"/>
</dbReference>
<dbReference type="GO" id="GO:0005886">
    <property type="term" value="C:plasma membrane"/>
    <property type="evidence" value="ECO:0007669"/>
    <property type="project" value="TreeGrafter"/>
</dbReference>
<dbReference type="STRING" id="1408250.Q760_10345"/>